<feature type="transmembrane region" description="Helical" evidence="1">
    <location>
        <begin position="26"/>
        <end position="45"/>
    </location>
</feature>
<name>A0ABR6X5J0_9BURK</name>
<dbReference type="GO" id="GO:0016746">
    <property type="term" value="F:acyltransferase activity"/>
    <property type="evidence" value="ECO:0007669"/>
    <property type="project" value="UniProtKB-KW"/>
</dbReference>
<accession>A0ABR6X5J0</accession>
<feature type="transmembrane region" description="Helical" evidence="1">
    <location>
        <begin position="252"/>
        <end position="275"/>
    </location>
</feature>
<feature type="transmembrane region" description="Helical" evidence="1">
    <location>
        <begin position="361"/>
        <end position="382"/>
    </location>
</feature>
<keyword evidence="1" id="KW-0472">Membrane</keyword>
<evidence type="ECO:0000259" key="2">
    <source>
        <dbReference type="Pfam" id="PF01757"/>
    </source>
</evidence>
<gene>
    <name evidence="3" type="ORF">H8K52_12555</name>
</gene>
<evidence type="ECO:0000256" key="1">
    <source>
        <dbReference type="SAM" id="Phobius"/>
    </source>
</evidence>
<keyword evidence="1" id="KW-0812">Transmembrane</keyword>
<organism evidence="3 4">
    <name type="scientific">Undibacterium seohonense</name>
    <dbReference type="NCBI Taxonomy" id="1344950"/>
    <lineage>
        <taxon>Bacteria</taxon>
        <taxon>Pseudomonadati</taxon>
        <taxon>Pseudomonadota</taxon>
        <taxon>Betaproteobacteria</taxon>
        <taxon>Burkholderiales</taxon>
        <taxon>Oxalobacteraceae</taxon>
        <taxon>Undibacterium</taxon>
    </lineage>
</organism>
<keyword evidence="1" id="KW-1133">Transmembrane helix</keyword>
<comment type="caution">
    <text evidence="3">The sequence shown here is derived from an EMBL/GenBank/DDBJ whole genome shotgun (WGS) entry which is preliminary data.</text>
</comment>
<proteinExistence type="predicted"/>
<feature type="transmembrane region" description="Helical" evidence="1">
    <location>
        <begin position="329"/>
        <end position="349"/>
    </location>
</feature>
<feature type="transmembrane region" description="Helical" evidence="1">
    <location>
        <begin position="162"/>
        <end position="181"/>
    </location>
</feature>
<feature type="transmembrane region" description="Helical" evidence="1">
    <location>
        <begin position="188"/>
        <end position="205"/>
    </location>
</feature>
<dbReference type="PANTHER" id="PTHR23028:SF53">
    <property type="entry name" value="ACYL_TRANSF_3 DOMAIN-CONTAINING PROTEIN"/>
    <property type="match status" value="1"/>
</dbReference>
<dbReference type="Pfam" id="PF01757">
    <property type="entry name" value="Acyl_transf_3"/>
    <property type="match status" value="1"/>
</dbReference>
<evidence type="ECO:0000313" key="4">
    <source>
        <dbReference type="Proteomes" id="UP000648257"/>
    </source>
</evidence>
<reference evidence="3 4" key="1">
    <citation type="submission" date="2020-08" db="EMBL/GenBank/DDBJ databases">
        <title>Novel species isolated from subtropical streams in China.</title>
        <authorList>
            <person name="Lu H."/>
        </authorList>
    </citation>
    <scope>NUCLEOTIDE SEQUENCE [LARGE SCALE GENOMIC DNA]</scope>
    <source>
        <strain evidence="3 4">KACC 16656</strain>
    </source>
</reference>
<feature type="transmembrane region" description="Helical" evidence="1">
    <location>
        <begin position="57"/>
        <end position="81"/>
    </location>
</feature>
<dbReference type="Proteomes" id="UP000648257">
    <property type="component" value="Unassembled WGS sequence"/>
</dbReference>
<dbReference type="RefSeq" id="WP_186923251.1">
    <property type="nucleotide sequence ID" value="NZ_JACOFW010000013.1"/>
</dbReference>
<keyword evidence="3" id="KW-0808">Transferase</keyword>
<dbReference type="EMBL" id="JACOFW010000013">
    <property type="protein sequence ID" value="MBC3808177.1"/>
    <property type="molecule type" value="Genomic_DNA"/>
</dbReference>
<feature type="domain" description="Acyltransferase 3" evidence="2">
    <location>
        <begin position="19"/>
        <end position="378"/>
    </location>
</feature>
<protein>
    <submittedName>
        <fullName evidence="3">Acyltransferase</fullName>
    </submittedName>
</protein>
<sequence>MKISSQVDRAEPKTHSRLPFLDGLRALAALWVVLGHCHLFAYGWNSHQSIWTKAINALLYLHLGVVVFLVLSGFCLALPVLRNQNRLSAGVLGFFKARATRILPPYFAILCLILLINFFIPLGAWGRHPIGLTPTISWEILAVNFSLMQDFYPQFNAINGPFWSIATEWHLYFFFPLLVFFLRKFGALIAFALSCILASAIVWIASHPPQFVSNLQMTIMTPSYFLYLFVFGMFAAWLAFGEGYLQRRRQQWLILLPLFAATLVWFVSLMNTYAIKDAASATRFAEQAQTIDIVFAVLVSIGLVWLAGRAPHSMARRLLESKALTKIGHFSYSLYLVHIPVLAITNHLIEEMHLPTNLMHLHFAILVVVGTGFSIVFANIFCKIFETGLWWRWISGVKK</sequence>
<keyword evidence="4" id="KW-1185">Reference proteome</keyword>
<feature type="transmembrane region" description="Helical" evidence="1">
    <location>
        <begin position="102"/>
        <end position="125"/>
    </location>
</feature>
<keyword evidence="3" id="KW-0012">Acyltransferase</keyword>
<feature type="transmembrane region" description="Helical" evidence="1">
    <location>
        <begin position="225"/>
        <end position="245"/>
    </location>
</feature>
<dbReference type="InterPro" id="IPR050879">
    <property type="entry name" value="Acyltransferase_3"/>
</dbReference>
<dbReference type="PANTHER" id="PTHR23028">
    <property type="entry name" value="ACETYLTRANSFERASE"/>
    <property type="match status" value="1"/>
</dbReference>
<evidence type="ECO:0000313" key="3">
    <source>
        <dbReference type="EMBL" id="MBC3808177.1"/>
    </source>
</evidence>
<feature type="transmembrane region" description="Helical" evidence="1">
    <location>
        <begin position="287"/>
        <end position="308"/>
    </location>
</feature>
<dbReference type="InterPro" id="IPR002656">
    <property type="entry name" value="Acyl_transf_3_dom"/>
</dbReference>